<comment type="caution">
    <text evidence="4">The sequence shown here is derived from an EMBL/GenBank/DDBJ whole genome shotgun (WGS) entry which is preliminary data.</text>
</comment>
<dbReference type="PANTHER" id="PTHR33964">
    <property type="entry name" value="RE45066P-RELATED"/>
    <property type="match status" value="1"/>
</dbReference>
<feature type="transmembrane region" description="Helical" evidence="2">
    <location>
        <begin position="411"/>
        <end position="429"/>
    </location>
</feature>
<sequence>MFYQIFIVNLLLLSVCISVIACEGCSKSDHQKCIALADPLLKDPHLIFPDNMRDIDMVCRTWSSFVDCIKKYIDRCFTKQRREQFNAAVEEPIASVHQMCSVSTYQSEYLQYASCLKATVTEAQHCGTQYDALVDEVSQGDMARTSLCCTHYHFRACVISETRKRCDGGQSNGAASRFSRQILDRALSFLQDQCQNYIPNSADCPNDVTENLSITSVAPLDDDDPGNRGVNRRPYQRTFTTESSGQNQASSYHGVGTISTGPSPSSSSSFRNNGRSINVLPKDEHDNIDTQTITNIDQLITTTIINDSNDIDNNKKVDNIIGNVIEEKLEVTTVGKSIEEPVVVSHRSPSFGRGMIWSTAAPKSTKEIPAWATAGTPVQDTVTDSWFPAAGSFGGNNIDEPNQQGLKNSQMSLKINLIIVVLIAIVVYLV</sequence>
<proteinExistence type="predicted"/>
<evidence type="ECO:0008006" key="6">
    <source>
        <dbReference type="Google" id="ProtNLM"/>
    </source>
</evidence>
<feature type="chain" id="PRO_5032815898" description="Odorant-binding protein" evidence="3">
    <location>
        <begin position="22"/>
        <end position="430"/>
    </location>
</feature>
<accession>A0A835CL48</accession>
<protein>
    <recommendedName>
        <fullName evidence="6">Odorant-binding protein</fullName>
    </recommendedName>
</protein>
<dbReference type="OrthoDB" id="10051804at2759"/>
<evidence type="ECO:0000313" key="5">
    <source>
        <dbReference type="Proteomes" id="UP000639338"/>
    </source>
</evidence>
<dbReference type="PANTHER" id="PTHR33964:SF9">
    <property type="match status" value="1"/>
</dbReference>
<dbReference type="Proteomes" id="UP000639338">
    <property type="component" value="Unassembled WGS sequence"/>
</dbReference>
<keyword evidence="2" id="KW-0812">Transmembrane</keyword>
<gene>
    <name evidence="4" type="ORF">HCN44_000952</name>
</gene>
<keyword evidence="2" id="KW-0472">Membrane</keyword>
<reference evidence="4 5" key="1">
    <citation type="submission" date="2020-08" db="EMBL/GenBank/DDBJ databases">
        <title>Aphidius gifuensis genome sequencing and assembly.</title>
        <authorList>
            <person name="Du Z."/>
        </authorList>
    </citation>
    <scope>NUCLEOTIDE SEQUENCE [LARGE SCALE GENOMIC DNA]</scope>
    <source>
        <strain evidence="4">YNYX2018</strain>
        <tissue evidence="4">Adults</tissue>
    </source>
</reference>
<name>A0A835CL48_APHGI</name>
<keyword evidence="5" id="KW-1185">Reference proteome</keyword>
<evidence type="ECO:0000313" key="4">
    <source>
        <dbReference type="EMBL" id="KAF7988379.1"/>
    </source>
</evidence>
<dbReference type="EMBL" id="JACMRX010000005">
    <property type="protein sequence ID" value="KAF7988379.1"/>
    <property type="molecule type" value="Genomic_DNA"/>
</dbReference>
<evidence type="ECO:0000256" key="2">
    <source>
        <dbReference type="SAM" id="Phobius"/>
    </source>
</evidence>
<keyword evidence="3" id="KW-0732">Signal</keyword>
<feature type="compositionally biased region" description="Polar residues" evidence="1">
    <location>
        <begin position="237"/>
        <end position="251"/>
    </location>
</feature>
<evidence type="ECO:0000256" key="1">
    <source>
        <dbReference type="SAM" id="MobiDB-lite"/>
    </source>
</evidence>
<feature type="signal peptide" evidence="3">
    <location>
        <begin position="1"/>
        <end position="21"/>
    </location>
</feature>
<evidence type="ECO:0000256" key="3">
    <source>
        <dbReference type="SAM" id="SignalP"/>
    </source>
</evidence>
<feature type="region of interest" description="Disordered" evidence="1">
    <location>
        <begin position="216"/>
        <end position="282"/>
    </location>
</feature>
<keyword evidence="2" id="KW-1133">Transmembrane helix</keyword>
<dbReference type="AlphaFoldDB" id="A0A835CL48"/>
<feature type="compositionally biased region" description="Low complexity" evidence="1">
    <location>
        <begin position="257"/>
        <end position="277"/>
    </location>
</feature>
<organism evidence="4 5">
    <name type="scientific">Aphidius gifuensis</name>
    <name type="common">Parasitoid wasp</name>
    <dbReference type="NCBI Taxonomy" id="684658"/>
    <lineage>
        <taxon>Eukaryota</taxon>
        <taxon>Metazoa</taxon>
        <taxon>Ecdysozoa</taxon>
        <taxon>Arthropoda</taxon>
        <taxon>Hexapoda</taxon>
        <taxon>Insecta</taxon>
        <taxon>Pterygota</taxon>
        <taxon>Neoptera</taxon>
        <taxon>Endopterygota</taxon>
        <taxon>Hymenoptera</taxon>
        <taxon>Apocrita</taxon>
        <taxon>Ichneumonoidea</taxon>
        <taxon>Braconidae</taxon>
        <taxon>Aphidiinae</taxon>
        <taxon>Aphidius</taxon>
    </lineage>
</organism>